<keyword evidence="2" id="KW-0812">Transmembrane</keyword>
<feature type="compositionally biased region" description="Low complexity" evidence="1">
    <location>
        <begin position="200"/>
        <end position="219"/>
    </location>
</feature>
<protein>
    <submittedName>
        <fullName evidence="3">Uncharacterized protein</fullName>
    </submittedName>
</protein>
<evidence type="ECO:0000313" key="4">
    <source>
        <dbReference type="Proteomes" id="UP000324800"/>
    </source>
</evidence>
<evidence type="ECO:0000313" key="3">
    <source>
        <dbReference type="EMBL" id="KAA6392858.1"/>
    </source>
</evidence>
<dbReference type="AlphaFoldDB" id="A0A5J4WD59"/>
<feature type="transmembrane region" description="Helical" evidence="2">
    <location>
        <begin position="24"/>
        <end position="48"/>
    </location>
</feature>
<feature type="transmembrane region" description="Helical" evidence="2">
    <location>
        <begin position="97"/>
        <end position="118"/>
    </location>
</feature>
<evidence type="ECO:0000256" key="2">
    <source>
        <dbReference type="SAM" id="Phobius"/>
    </source>
</evidence>
<dbReference type="Proteomes" id="UP000324800">
    <property type="component" value="Unassembled WGS sequence"/>
</dbReference>
<name>A0A5J4WD59_9EUKA</name>
<evidence type="ECO:0000256" key="1">
    <source>
        <dbReference type="SAM" id="MobiDB-lite"/>
    </source>
</evidence>
<organism evidence="3 4">
    <name type="scientific">Streblomastix strix</name>
    <dbReference type="NCBI Taxonomy" id="222440"/>
    <lineage>
        <taxon>Eukaryota</taxon>
        <taxon>Metamonada</taxon>
        <taxon>Preaxostyla</taxon>
        <taxon>Oxymonadida</taxon>
        <taxon>Streblomastigidae</taxon>
        <taxon>Streblomastix</taxon>
    </lineage>
</organism>
<accession>A0A5J4WD59</accession>
<sequence>MFRGLHGALTSCWLGRRPGSPTKIHSAMCFISTHSYFISTFVLFILGIKAFENYSQHMSCDIQHLTGEKKQCFYDIKDIQSVVLVIPLEQETLPIQMVIMIFMPICLFYIVSLIWVIMLCMKQMCGCFVTLGLDDGQPQAPRRIRNREAHPDQNNNQIIEGGRDANADNVDRNVVDGSSHQIRRNNRGSRRQRRNRQNSKRTSTQPTQQQQQDIQLSPEQIELRRRDMQQRLQMQREMDGRLFQLGTSADSAQMQILGNYFAANNYLHETAREEQMLRTSGRQQSFQIQSNPQQQVSIEDSSPIECDICGQTIPFNCYIIHVQSHIPTNTAD</sequence>
<feature type="compositionally biased region" description="Basic and acidic residues" evidence="1">
    <location>
        <begin position="161"/>
        <end position="174"/>
    </location>
</feature>
<comment type="caution">
    <text evidence="3">The sequence shown here is derived from an EMBL/GenBank/DDBJ whole genome shotgun (WGS) entry which is preliminary data.</text>
</comment>
<proteinExistence type="predicted"/>
<keyword evidence="2" id="KW-0472">Membrane</keyword>
<feature type="compositionally biased region" description="Basic residues" evidence="1">
    <location>
        <begin position="181"/>
        <end position="199"/>
    </location>
</feature>
<reference evidence="3 4" key="1">
    <citation type="submission" date="2019-03" db="EMBL/GenBank/DDBJ databases">
        <title>Single cell metagenomics reveals metabolic interactions within the superorganism composed of flagellate Streblomastix strix and complex community of Bacteroidetes bacteria on its surface.</title>
        <authorList>
            <person name="Treitli S.C."/>
            <person name="Kolisko M."/>
            <person name="Husnik F."/>
            <person name="Keeling P."/>
            <person name="Hampl V."/>
        </authorList>
    </citation>
    <scope>NUCLEOTIDE SEQUENCE [LARGE SCALE GENOMIC DNA]</scope>
    <source>
        <strain evidence="3">ST1C</strain>
    </source>
</reference>
<dbReference type="EMBL" id="SNRW01002413">
    <property type="protein sequence ID" value="KAA6392858.1"/>
    <property type="molecule type" value="Genomic_DNA"/>
</dbReference>
<feature type="region of interest" description="Disordered" evidence="1">
    <location>
        <begin position="140"/>
        <end position="219"/>
    </location>
</feature>
<keyword evidence="2" id="KW-1133">Transmembrane helix</keyword>
<gene>
    <name evidence="3" type="ORF">EZS28_011612</name>
</gene>